<name>A0A1H4MAF1_9NOCA</name>
<dbReference type="Proteomes" id="UP000183561">
    <property type="component" value="Unassembled WGS sequence"/>
</dbReference>
<evidence type="ECO:0000313" key="6">
    <source>
        <dbReference type="Proteomes" id="UP000183561"/>
    </source>
</evidence>
<evidence type="ECO:0000256" key="4">
    <source>
        <dbReference type="ARBA" id="ARBA00023136"/>
    </source>
</evidence>
<evidence type="ECO:0000313" key="5">
    <source>
        <dbReference type="EMBL" id="SEB79999.1"/>
    </source>
</evidence>
<sequence length="147" mass="15594">MKTATLLRVGARIATGSTYAVLGWDALRTPGARVQMATGALDAIRKILPLPQNDELIVRGNASVQAVGGSLLAVGVYPRASALALVLSLIPTTIAGHNFWAIDDPAARKLQRTQFHKNVAMFGGLLFAMVDSTNYRRAPAPKTQLAS</sequence>
<keyword evidence="3" id="KW-1133">Transmembrane helix</keyword>
<organism evidence="5 6">
    <name type="scientific">Rhodococcus koreensis</name>
    <dbReference type="NCBI Taxonomy" id="99653"/>
    <lineage>
        <taxon>Bacteria</taxon>
        <taxon>Bacillati</taxon>
        <taxon>Actinomycetota</taxon>
        <taxon>Actinomycetes</taxon>
        <taxon>Mycobacteriales</taxon>
        <taxon>Nocardiaceae</taxon>
        <taxon>Rhodococcus</taxon>
    </lineage>
</organism>
<comment type="subcellular location">
    <subcellularLocation>
        <location evidence="1">Membrane</location>
        <topology evidence="1">Multi-pass membrane protein</topology>
    </subcellularLocation>
</comment>
<evidence type="ECO:0000256" key="3">
    <source>
        <dbReference type="ARBA" id="ARBA00022989"/>
    </source>
</evidence>
<dbReference type="GO" id="GO:0016020">
    <property type="term" value="C:membrane"/>
    <property type="evidence" value="ECO:0007669"/>
    <property type="project" value="UniProtKB-SubCell"/>
</dbReference>
<keyword evidence="6" id="KW-1185">Reference proteome</keyword>
<keyword evidence="4" id="KW-0472">Membrane</keyword>
<dbReference type="EMBL" id="FNSV01000005">
    <property type="protein sequence ID" value="SEB79999.1"/>
    <property type="molecule type" value="Genomic_DNA"/>
</dbReference>
<dbReference type="Pfam" id="PF07681">
    <property type="entry name" value="DoxX"/>
    <property type="match status" value="1"/>
</dbReference>
<gene>
    <name evidence="5" type="ORF">SAMN04490239_1710</name>
</gene>
<proteinExistence type="predicted"/>
<dbReference type="OrthoDB" id="329282at2"/>
<accession>A0A1H4MAF1</accession>
<evidence type="ECO:0000256" key="1">
    <source>
        <dbReference type="ARBA" id="ARBA00004141"/>
    </source>
</evidence>
<reference evidence="6" key="1">
    <citation type="submission" date="2016-10" db="EMBL/GenBank/DDBJ databases">
        <authorList>
            <person name="Varghese N."/>
            <person name="Submissions S."/>
        </authorList>
    </citation>
    <scope>NUCLEOTIDE SEQUENCE [LARGE SCALE GENOMIC DNA]</scope>
    <source>
        <strain evidence="6">DSM 44498</strain>
    </source>
</reference>
<dbReference type="InterPro" id="IPR032808">
    <property type="entry name" value="DoxX"/>
</dbReference>
<evidence type="ECO:0000256" key="2">
    <source>
        <dbReference type="ARBA" id="ARBA00022692"/>
    </source>
</evidence>
<keyword evidence="2" id="KW-0812">Transmembrane</keyword>
<dbReference type="RefSeq" id="WP_072951584.1">
    <property type="nucleotide sequence ID" value="NZ_CP070609.1"/>
</dbReference>
<protein>
    <submittedName>
        <fullName evidence="5">DoxX protein</fullName>
    </submittedName>
</protein>
<dbReference type="AlphaFoldDB" id="A0A1H4MAF1"/>